<sequence>MPISKHQREKLLALCGQLNEDDAVDPREFFRKKYRTKDSKALRLCKQVADTLSLVLSGEFSDEVLQSLEVFSVQPAPSSKRLLVVVKPHEDILDTTTPAEIVQKLDTVKSILRSEMAAAISRSKTPSLVFEVVWPQDDC</sequence>
<protein>
    <submittedName>
        <fullName evidence="1">Ribosome-binding factor A</fullName>
    </submittedName>
</protein>
<dbReference type="Proteomes" id="UP000187735">
    <property type="component" value="Chromosome"/>
</dbReference>
<dbReference type="RefSeq" id="WP_077022716.1">
    <property type="nucleotide sequence ID" value="NZ_CP017641.1"/>
</dbReference>
<proteinExistence type="predicted"/>
<dbReference type="STRING" id="1891926.Fuma_00468"/>
<dbReference type="InterPro" id="IPR015946">
    <property type="entry name" value="KH_dom-like_a/b"/>
</dbReference>
<dbReference type="KEGG" id="fmr:Fuma_00468"/>
<dbReference type="Gene3D" id="3.30.300.20">
    <property type="match status" value="1"/>
</dbReference>
<dbReference type="InterPro" id="IPR023799">
    <property type="entry name" value="RbfA_dom_sf"/>
</dbReference>
<evidence type="ECO:0000313" key="2">
    <source>
        <dbReference type="Proteomes" id="UP000187735"/>
    </source>
</evidence>
<dbReference type="OrthoDB" id="5570333at2"/>
<keyword evidence="2" id="KW-1185">Reference proteome</keyword>
<name>A0A1P8W9Z4_9PLAN</name>
<dbReference type="EMBL" id="CP017641">
    <property type="protein sequence ID" value="APZ90884.1"/>
    <property type="molecule type" value="Genomic_DNA"/>
</dbReference>
<dbReference type="AlphaFoldDB" id="A0A1P8W9Z4"/>
<gene>
    <name evidence="1" type="ORF">Fuma_00468</name>
</gene>
<dbReference type="SUPFAM" id="SSF89919">
    <property type="entry name" value="Ribosome-binding factor A, RbfA"/>
    <property type="match status" value="1"/>
</dbReference>
<evidence type="ECO:0000313" key="1">
    <source>
        <dbReference type="EMBL" id="APZ90884.1"/>
    </source>
</evidence>
<reference evidence="1 2" key="1">
    <citation type="journal article" date="2016" name="Front. Microbiol.">
        <title>Fuerstia marisgermanicae gen. nov., sp. nov., an Unusual Member of the Phylum Planctomycetes from the German Wadden Sea.</title>
        <authorList>
            <person name="Kohn T."/>
            <person name="Heuer A."/>
            <person name="Jogler M."/>
            <person name="Vollmers J."/>
            <person name="Boedeker C."/>
            <person name="Bunk B."/>
            <person name="Rast P."/>
            <person name="Borchert D."/>
            <person name="Glockner I."/>
            <person name="Freese H.M."/>
            <person name="Klenk H.P."/>
            <person name="Overmann J."/>
            <person name="Kaster A.K."/>
            <person name="Rohde M."/>
            <person name="Wiegand S."/>
            <person name="Jogler C."/>
        </authorList>
    </citation>
    <scope>NUCLEOTIDE SEQUENCE [LARGE SCALE GENOMIC DNA]</scope>
    <source>
        <strain evidence="1 2">NH11</strain>
    </source>
</reference>
<accession>A0A1P8W9Z4</accession>
<organism evidence="1 2">
    <name type="scientific">Fuerstiella marisgermanici</name>
    <dbReference type="NCBI Taxonomy" id="1891926"/>
    <lineage>
        <taxon>Bacteria</taxon>
        <taxon>Pseudomonadati</taxon>
        <taxon>Planctomycetota</taxon>
        <taxon>Planctomycetia</taxon>
        <taxon>Planctomycetales</taxon>
        <taxon>Planctomycetaceae</taxon>
        <taxon>Fuerstiella</taxon>
    </lineage>
</organism>